<reference evidence="8 9" key="1">
    <citation type="submission" date="2018-06" db="EMBL/GenBank/DDBJ databases">
        <title>Streptomyces reniochalinae sp. nov. and Streptomyces diacarnus sp. nov. from marine sponges.</title>
        <authorList>
            <person name="Li L."/>
        </authorList>
    </citation>
    <scope>NUCLEOTIDE SEQUENCE [LARGE SCALE GENOMIC DNA]</scope>
    <source>
        <strain evidence="8 9">LHW50302</strain>
    </source>
</reference>
<dbReference type="EMBL" id="QOIM01000018">
    <property type="protein sequence ID" value="RCG25160.1"/>
    <property type="molecule type" value="Genomic_DNA"/>
</dbReference>
<evidence type="ECO:0000256" key="3">
    <source>
        <dbReference type="ARBA" id="ARBA00022989"/>
    </source>
</evidence>
<evidence type="ECO:0000259" key="7">
    <source>
        <dbReference type="Pfam" id="PF02656"/>
    </source>
</evidence>
<organism evidence="8 9">
    <name type="scientific">Streptomyces reniochalinae</name>
    <dbReference type="NCBI Taxonomy" id="2250578"/>
    <lineage>
        <taxon>Bacteria</taxon>
        <taxon>Bacillati</taxon>
        <taxon>Actinomycetota</taxon>
        <taxon>Actinomycetes</taxon>
        <taxon>Kitasatosporales</taxon>
        <taxon>Streptomycetaceae</taxon>
        <taxon>Streptomyces</taxon>
    </lineage>
</organism>
<sequence length="114" mass="11760">MTPPPGGTPAGERDEPAPRDPGAQPERTWFAWRRTTLTFAVSVALAARVAVEQRTGTAVAAAGVGVLAWLALLLTAHRRIGVLAGTRPSPMGAVQVMGTLVCVLVLVVVGGLLL</sequence>
<feature type="transmembrane region" description="Helical" evidence="6">
    <location>
        <begin position="31"/>
        <end position="51"/>
    </location>
</feature>
<keyword evidence="3 6" id="KW-1133">Transmembrane helix</keyword>
<accession>A0A367F6I8</accession>
<dbReference type="GO" id="GO:0012505">
    <property type="term" value="C:endomembrane system"/>
    <property type="evidence" value="ECO:0007669"/>
    <property type="project" value="UniProtKB-SubCell"/>
</dbReference>
<evidence type="ECO:0000256" key="4">
    <source>
        <dbReference type="ARBA" id="ARBA00023136"/>
    </source>
</evidence>
<feature type="region of interest" description="Disordered" evidence="5">
    <location>
        <begin position="1"/>
        <end position="25"/>
    </location>
</feature>
<dbReference type="AlphaFoldDB" id="A0A367F6I8"/>
<protein>
    <submittedName>
        <fullName evidence="8">DUF202 domain-containing protein</fullName>
    </submittedName>
</protein>
<dbReference type="Pfam" id="PF02656">
    <property type="entry name" value="DUF202"/>
    <property type="match status" value="1"/>
</dbReference>
<feature type="domain" description="DUF202" evidence="7">
    <location>
        <begin position="20"/>
        <end position="80"/>
    </location>
</feature>
<keyword evidence="2 6" id="KW-0812">Transmembrane</keyword>
<dbReference type="OrthoDB" id="4320953at2"/>
<comment type="subcellular location">
    <subcellularLocation>
        <location evidence="1">Endomembrane system</location>
        <topology evidence="1">Multi-pass membrane protein</topology>
    </subcellularLocation>
</comment>
<dbReference type="InterPro" id="IPR003807">
    <property type="entry name" value="DUF202"/>
</dbReference>
<proteinExistence type="predicted"/>
<dbReference type="RefSeq" id="WP_114013555.1">
    <property type="nucleotide sequence ID" value="NZ_QOIM01000018.1"/>
</dbReference>
<evidence type="ECO:0000256" key="6">
    <source>
        <dbReference type="SAM" id="Phobius"/>
    </source>
</evidence>
<name>A0A367F6I8_9ACTN</name>
<keyword evidence="9" id="KW-1185">Reference proteome</keyword>
<evidence type="ECO:0000313" key="9">
    <source>
        <dbReference type="Proteomes" id="UP000253507"/>
    </source>
</evidence>
<feature type="transmembrane region" description="Helical" evidence="6">
    <location>
        <begin position="92"/>
        <end position="113"/>
    </location>
</feature>
<evidence type="ECO:0000256" key="2">
    <source>
        <dbReference type="ARBA" id="ARBA00022692"/>
    </source>
</evidence>
<feature type="transmembrane region" description="Helical" evidence="6">
    <location>
        <begin position="58"/>
        <end position="80"/>
    </location>
</feature>
<keyword evidence="4 6" id="KW-0472">Membrane</keyword>
<evidence type="ECO:0000256" key="5">
    <source>
        <dbReference type="SAM" id="MobiDB-lite"/>
    </source>
</evidence>
<evidence type="ECO:0000313" key="8">
    <source>
        <dbReference type="EMBL" id="RCG25160.1"/>
    </source>
</evidence>
<comment type="caution">
    <text evidence="8">The sequence shown here is derived from an EMBL/GenBank/DDBJ whole genome shotgun (WGS) entry which is preliminary data.</text>
</comment>
<dbReference type="Proteomes" id="UP000253507">
    <property type="component" value="Unassembled WGS sequence"/>
</dbReference>
<evidence type="ECO:0000256" key="1">
    <source>
        <dbReference type="ARBA" id="ARBA00004127"/>
    </source>
</evidence>
<gene>
    <name evidence="8" type="ORF">DQ392_01195</name>
</gene>